<dbReference type="EMBL" id="PDKM01000002">
    <property type="protein sequence ID" value="RXK10458.1"/>
    <property type="molecule type" value="Genomic_DNA"/>
</dbReference>
<dbReference type="EMBL" id="CP031217">
    <property type="protein sequence ID" value="AXH12618.1"/>
    <property type="molecule type" value="Genomic_DNA"/>
</dbReference>
<evidence type="ECO:0000259" key="1">
    <source>
        <dbReference type="PROSITE" id="PS51136"/>
    </source>
</evidence>
<dbReference type="AlphaFoldDB" id="A0AAX2A8P7"/>
<organism evidence="3 5">
    <name type="scientific">Halarcobacter bivalviorum</name>
    <dbReference type="NCBI Taxonomy" id="663364"/>
    <lineage>
        <taxon>Bacteria</taxon>
        <taxon>Pseudomonadati</taxon>
        <taxon>Campylobacterota</taxon>
        <taxon>Epsilonproteobacteria</taxon>
        <taxon>Campylobacterales</taxon>
        <taxon>Arcobacteraceae</taxon>
        <taxon>Halarcobacter</taxon>
    </lineage>
</organism>
<gene>
    <name evidence="2" type="ORF">ABIV_1628</name>
    <name evidence="3" type="ORF">CRV05_04060</name>
</gene>
<evidence type="ECO:0000313" key="4">
    <source>
        <dbReference type="Proteomes" id="UP000253850"/>
    </source>
</evidence>
<reference evidence="3 5" key="1">
    <citation type="submission" date="2017-10" db="EMBL/GenBank/DDBJ databases">
        <title>Genomics of the genus Arcobacter.</title>
        <authorList>
            <person name="Perez-Cataluna A."/>
            <person name="Figueras M.J."/>
        </authorList>
    </citation>
    <scope>NUCLEOTIDE SEQUENCE [LARGE SCALE GENOMIC DNA]</scope>
    <source>
        <strain evidence="3 5">CECT 7835</strain>
    </source>
</reference>
<dbReference type="KEGG" id="hbv:ABIV_1628"/>
<dbReference type="InterPro" id="IPR013136">
    <property type="entry name" value="WSTF_Acf1_Cbp146"/>
</dbReference>
<dbReference type="Proteomes" id="UP000289193">
    <property type="component" value="Unassembled WGS sequence"/>
</dbReference>
<name>A0AAX2A8P7_9BACT</name>
<accession>A0AAX2A8P7</accession>
<reference evidence="2 4" key="2">
    <citation type="submission" date="2018-07" db="EMBL/GenBank/DDBJ databases">
        <title>Complete genome of the Arcobacter bivalviorum type strain LMG 26154.</title>
        <authorList>
            <person name="Miller W.G."/>
            <person name="Yee E."/>
            <person name="Bono J.L."/>
        </authorList>
    </citation>
    <scope>NUCLEOTIDE SEQUENCE [LARGE SCALE GENOMIC DNA]</scope>
    <source>
        <strain evidence="2 4">LMG 26154</strain>
    </source>
</reference>
<dbReference type="RefSeq" id="WP_114839444.1">
    <property type="nucleotide sequence ID" value="NZ_CP031217.1"/>
</dbReference>
<evidence type="ECO:0000313" key="3">
    <source>
        <dbReference type="EMBL" id="RXK10458.1"/>
    </source>
</evidence>
<feature type="domain" description="WAC" evidence="1">
    <location>
        <begin position="142"/>
        <end position="175"/>
    </location>
</feature>
<sequence length="175" mass="20702">MKALLFIVFISISLFSRELKYENLLQTFPKDYKLAYKKMQNNISFYEFIPKNEELENWTQMITTNIYHRNIGYSVDEFIEAMKVAWKKSCKESFFKDIDGSKENGYTTKTIMLHCKLSQVTNKEETTYLKAIKGRDSFYSVQKAFTGKFSKEKEKNSIEYLKNVKVCDSRLFTCP</sequence>
<keyword evidence="5" id="KW-1185">Reference proteome</keyword>
<proteinExistence type="predicted"/>
<dbReference type="PROSITE" id="PS51136">
    <property type="entry name" value="WAC"/>
    <property type="match status" value="1"/>
</dbReference>
<evidence type="ECO:0000313" key="5">
    <source>
        <dbReference type="Proteomes" id="UP000289193"/>
    </source>
</evidence>
<protein>
    <recommendedName>
        <fullName evidence="1">WAC domain-containing protein</fullName>
    </recommendedName>
</protein>
<evidence type="ECO:0000313" key="2">
    <source>
        <dbReference type="EMBL" id="AXH12618.1"/>
    </source>
</evidence>
<dbReference type="Proteomes" id="UP000253850">
    <property type="component" value="Chromosome"/>
</dbReference>